<dbReference type="Proteomes" id="UP000663829">
    <property type="component" value="Unassembled WGS sequence"/>
</dbReference>
<evidence type="ECO:0000313" key="3">
    <source>
        <dbReference type="EMBL" id="CAF3886963.1"/>
    </source>
</evidence>
<keyword evidence="1" id="KW-0472">Membrane</keyword>
<evidence type="ECO:0000256" key="1">
    <source>
        <dbReference type="SAM" id="Phobius"/>
    </source>
</evidence>
<feature type="transmembrane region" description="Helical" evidence="1">
    <location>
        <begin position="12"/>
        <end position="37"/>
    </location>
</feature>
<feature type="transmembrane region" description="Helical" evidence="1">
    <location>
        <begin position="118"/>
        <end position="137"/>
    </location>
</feature>
<dbReference type="OrthoDB" id="10051214at2759"/>
<feature type="transmembrane region" description="Helical" evidence="1">
    <location>
        <begin position="306"/>
        <end position="328"/>
    </location>
</feature>
<keyword evidence="4" id="KW-1185">Reference proteome</keyword>
<dbReference type="Proteomes" id="UP000681722">
    <property type="component" value="Unassembled WGS sequence"/>
</dbReference>
<dbReference type="EMBL" id="CAJNOQ010006101">
    <property type="protein sequence ID" value="CAF1123580.1"/>
    <property type="molecule type" value="Genomic_DNA"/>
</dbReference>
<comment type="caution">
    <text evidence="2">The sequence shown here is derived from an EMBL/GenBank/DDBJ whole genome shotgun (WGS) entry which is preliminary data.</text>
</comment>
<name>A0A814QS48_9BILA</name>
<feature type="transmembrane region" description="Helical" evidence="1">
    <location>
        <begin position="186"/>
        <end position="206"/>
    </location>
</feature>
<reference evidence="2" key="1">
    <citation type="submission" date="2021-02" db="EMBL/GenBank/DDBJ databases">
        <authorList>
            <person name="Nowell W R."/>
        </authorList>
    </citation>
    <scope>NUCLEOTIDE SEQUENCE</scope>
</reference>
<organism evidence="2 4">
    <name type="scientific">Didymodactylos carnosus</name>
    <dbReference type="NCBI Taxonomy" id="1234261"/>
    <lineage>
        <taxon>Eukaryota</taxon>
        <taxon>Metazoa</taxon>
        <taxon>Spiralia</taxon>
        <taxon>Gnathifera</taxon>
        <taxon>Rotifera</taxon>
        <taxon>Eurotatoria</taxon>
        <taxon>Bdelloidea</taxon>
        <taxon>Philodinida</taxon>
        <taxon>Philodinidae</taxon>
        <taxon>Didymodactylos</taxon>
    </lineage>
</organism>
<accession>A0A814QS48</accession>
<dbReference type="EMBL" id="CAJOBC010006099">
    <property type="protein sequence ID" value="CAF3886963.1"/>
    <property type="molecule type" value="Genomic_DNA"/>
</dbReference>
<feature type="transmembrane region" description="Helical" evidence="1">
    <location>
        <begin position="149"/>
        <end position="166"/>
    </location>
</feature>
<evidence type="ECO:0000313" key="2">
    <source>
        <dbReference type="EMBL" id="CAF1123580.1"/>
    </source>
</evidence>
<protein>
    <submittedName>
        <fullName evidence="2">Uncharacterized protein</fullName>
    </submittedName>
</protein>
<keyword evidence="1" id="KW-1133">Transmembrane helix</keyword>
<evidence type="ECO:0000313" key="4">
    <source>
        <dbReference type="Proteomes" id="UP000663829"/>
    </source>
</evidence>
<dbReference type="AlphaFoldDB" id="A0A814QS48"/>
<feature type="transmembrane region" description="Helical" evidence="1">
    <location>
        <begin position="261"/>
        <end position="286"/>
    </location>
</feature>
<gene>
    <name evidence="2" type="ORF">GPM918_LOCUS19815</name>
    <name evidence="3" type="ORF">SRO942_LOCUS19807</name>
</gene>
<sequence>MLKLTCSKTFKLYFVDISSILIDLSNLAEQFYVYFLTTKSNLSGRDDRVFFYILFAIGTFSIFKSLILNPRAQIIISFLIEIGELFSYLLVFKGTLFGIDIGYLGINSDSLILKSNKLTIVTFTFFGFQTILLWVNFFLIDLDHERKAWYMRVTGIIGRIFLYIVLNLNQILFLFLDSNSVYRNTYFELLTTLSFYLGALCADYSLEIKNTIIAAHRNETRNNNDFKAIKTVSQIIIIHPLKDVIKRYVPIVGRSYTKVAIYWYAFVFILNLFILQPVTLVTMFVVSSTELRRGRKTLYNYDRGVYIWSIISASILLLILLIVLPIVVRAFWKATKKKVHVIQPAPLSELDQF</sequence>
<feature type="transmembrane region" description="Helical" evidence="1">
    <location>
        <begin position="49"/>
        <end position="67"/>
    </location>
</feature>
<keyword evidence="1" id="KW-0812">Transmembrane</keyword>
<proteinExistence type="predicted"/>